<dbReference type="OrthoDB" id="621651at2759"/>
<dbReference type="AlphaFoldDB" id="A0A7J0ERI3"/>
<dbReference type="GO" id="GO:0005874">
    <property type="term" value="C:microtubule"/>
    <property type="evidence" value="ECO:0007669"/>
    <property type="project" value="UniProtKB-KW"/>
</dbReference>
<evidence type="ECO:0000256" key="2">
    <source>
        <dbReference type="ARBA" id="ARBA00005885"/>
    </source>
</evidence>
<keyword evidence="3" id="KW-0963">Cytoplasm</keyword>
<feature type="region of interest" description="Disordered" evidence="7">
    <location>
        <begin position="96"/>
        <end position="133"/>
    </location>
</feature>
<sequence length="539" mass="59676">MGESSACLVRSFSAGTSSEHKEGDPIRALTTSISFGRFMSESLAWEKWSCFSNNRYLEEAERSSKPGSVAEKKAYFEAHYKRIADAKKAAALLEQQNAASNESNECDLPEPNVVDDTQDNSSTVSELSKSDSHVGIDEMQENEAPSTQLFLSVNANACDSNVERNKSDSDEVEPTTELVNIGDNLIRVELSNQHENVENHNKTASTQQEKMPIVDAANQGNLASTSDKKRPNSSSKPFTNFRSLKPQTPLKRSPVRPSKEERITPTSKKVAREVVKTKRPTPKSLHMSINFSSTAGETSKTSSQIIQKIGNSKVMRTFVKTSGDKSTPLRTPTRESVSGFSVHSSTIPQPERRSKTLDDCSGSGRRAADGKSQSPFLDRFKPSGASGHRARPPVVASSFRFMCEERAAKRKEKLEEKLNAEAEKVRLQAKSKEKAEELKNMRQSTGFQAKPIPNFHRETKSPSNHTNKMPLTLPRSPKLGRKPFPSMVQDTGSRPLWRSSLKMNGSKNGTEKSIQTPLQSINTLLRKNIHENASPNIQL</sequence>
<organism evidence="9 10">
    <name type="scientific">Actinidia rufa</name>
    <dbReference type="NCBI Taxonomy" id="165716"/>
    <lineage>
        <taxon>Eukaryota</taxon>
        <taxon>Viridiplantae</taxon>
        <taxon>Streptophyta</taxon>
        <taxon>Embryophyta</taxon>
        <taxon>Tracheophyta</taxon>
        <taxon>Spermatophyta</taxon>
        <taxon>Magnoliopsida</taxon>
        <taxon>eudicotyledons</taxon>
        <taxon>Gunneridae</taxon>
        <taxon>Pentapetalae</taxon>
        <taxon>asterids</taxon>
        <taxon>Ericales</taxon>
        <taxon>Actinidiaceae</taxon>
        <taxon>Actinidia</taxon>
    </lineage>
</organism>
<comment type="subcellular location">
    <subcellularLocation>
        <location evidence="1">Cytoplasm</location>
        <location evidence="1">Cytoskeleton</location>
    </subcellularLocation>
</comment>
<accession>A0A7J0ERI3</accession>
<feature type="compositionally biased region" description="Polar residues" evidence="7">
    <location>
        <begin position="287"/>
        <end position="304"/>
    </location>
</feature>
<proteinExistence type="inferred from homology"/>
<feature type="compositionally biased region" description="Polar residues" evidence="7">
    <location>
        <begin position="501"/>
        <end position="517"/>
    </location>
</feature>
<reference evidence="9 10" key="1">
    <citation type="submission" date="2019-07" db="EMBL/GenBank/DDBJ databases">
        <title>De Novo Assembly of kiwifruit Actinidia rufa.</title>
        <authorList>
            <person name="Sugita-Konishi S."/>
            <person name="Sato K."/>
            <person name="Mori E."/>
            <person name="Abe Y."/>
            <person name="Kisaki G."/>
            <person name="Hamano K."/>
            <person name="Suezawa K."/>
            <person name="Otani M."/>
            <person name="Fukuda T."/>
            <person name="Manabe T."/>
            <person name="Gomi K."/>
            <person name="Tabuchi M."/>
            <person name="Akimitsu K."/>
            <person name="Kataoka I."/>
        </authorList>
    </citation>
    <scope>NUCLEOTIDE SEQUENCE [LARGE SCALE GENOMIC DNA]</scope>
    <source>
        <strain evidence="10">cv. Fuchu</strain>
    </source>
</reference>
<dbReference type="PANTHER" id="PTHR47067:SF16">
    <property type="entry name" value="TPX2 (TARGETING PROTEIN FOR XKLP2) PROTEIN FAMILY"/>
    <property type="match status" value="1"/>
</dbReference>
<keyword evidence="4" id="KW-0493">Microtubule</keyword>
<evidence type="ECO:0000256" key="7">
    <source>
        <dbReference type="SAM" id="MobiDB-lite"/>
    </source>
</evidence>
<feature type="region of interest" description="Disordered" evidence="7">
    <location>
        <begin position="1"/>
        <end position="23"/>
    </location>
</feature>
<feature type="region of interest" description="Disordered" evidence="7">
    <location>
        <begin position="449"/>
        <end position="517"/>
    </location>
</feature>
<evidence type="ECO:0000313" key="9">
    <source>
        <dbReference type="EMBL" id="GFY88177.1"/>
    </source>
</evidence>
<dbReference type="InterPro" id="IPR044216">
    <property type="entry name" value="WDL7"/>
</dbReference>
<dbReference type="InterPro" id="IPR027329">
    <property type="entry name" value="TPX2_C"/>
</dbReference>
<evidence type="ECO:0000256" key="4">
    <source>
        <dbReference type="ARBA" id="ARBA00022701"/>
    </source>
</evidence>
<evidence type="ECO:0000259" key="8">
    <source>
        <dbReference type="Pfam" id="PF06886"/>
    </source>
</evidence>
<comment type="similarity">
    <text evidence="2">Belongs to the TPX2 family.</text>
</comment>
<name>A0A7J0ERI3_9ERIC</name>
<feature type="region of interest" description="Disordered" evidence="7">
    <location>
        <begin position="322"/>
        <end position="391"/>
    </location>
</feature>
<feature type="compositionally biased region" description="Polar residues" evidence="7">
    <location>
        <begin position="232"/>
        <end position="246"/>
    </location>
</feature>
<evidence type="ECO:0000313" key="10">
    <source>
        <dbReference type="Proteomes" id="UP000585474"/>
    </source>
</evidence>
<evidence type="ECO:0000256" key="3">
    <source>
        <dbReference type="ARBA" id="ARBA00022490"/>
    </source>
</evidence>
<evidence type="ECO:0000256" key="5">
    <source>
        <dbReference type="ARBA" id="ARBA00023212"/>
    </source>
</evidence>
<feature type="coiled-coil region" evidence="6">
    <location>
        <begin position="404"/>
        <end position="444"/>
    </location>
</feature>
<feature type="region of interest" description="Disordered" evidence="7">
    <location>
        <begin position="161"/>
        <end position="180"/>
    </location>
</feature>
<evidence type="ECO:0000256" key="1">
    <source>
        <dbReference type="ARBA" id="ARBA00004245"/>
    </source>
</evidence>
<feature type="compositionally biased region" description="Polar residues" evidence="7">
    <location>
        <begin position="324"/>
        <end position="348"/>
    </location>
</feature>
<evidence type="ECO:0000256" key="6">
    <source>
        <dbReference type="SAM" id="Coils"/>
    </source>
</evidence>
<keyword evidence="10" id="KW-1185">Reference proteome</keyword>
<gene>
    <name evidence="9" type="ORF">Acr_06g0001170</name>
</gene>
<keyword evidence="6" id="KW-0175">Coiled coil</keyword>
<dbReference type="Proteomes" id="UP000585474">
    <property type="component" value="Unassembled WGS sequence"/>
</dbReference>
<dbReference type="PANTHER" id="PTHR47067">
    <property type="entry name" value="TPX2 (TARGETING PROTEIN FOR XKLP2) PROTEIN FAMILY-RELATED"/>
    <property type="match status" value="1"/>
</dbReference>
<keyword evidence="5" id="KW-0206">Cytoskeleton</keyword>
<dbReference type="EMBL" id="BJWL01000006">
    <property type="protein sequence ID" value="GFY88177.1"/>
    <property type="molecule type" value="Genomic_DNA"/>
</dbReference>
<dbReference type="Pfam" id="PF06886">
    <property type="entry name" value="TPX2"/>
    <property type="match status" value="1"/>
</dbReference>
<comment type="caution">
    <text evidence="9">The sequence shown here is derived from an EMBL/GenBank/DDBJ whole genome shotgun (WGS) entry which is preliminary data.</text>
</comment>
<feature type="region of interest" description="Disordered" evidence="7">
    <location>
        <begin position="220"/>
        <end position="304"/>
    </location>
</feature>
<feature type="domain" description="TPX2 C-terminal" evidence="8">
    <location>
        <begin position="399"/>
        <end position="465"/>
    </location>
</feature>
<protein>
    <submittedName>
        <fullName evidence="9">TPX2 (Targeting protein for Xklp2) protein family</fullName>
    </submittedName>
</protein>